<keyword evidence="4" id="KW-1185">Reference proteome</keyword>
<dbReference type="Pfam" id="PF23440">
    <property type="entry name" value="BROMI_C"/>
    <property type="match status" value="1"/>
</dbReference>
<dbReference type="PANTHER" id="PTHR13465:SF2">
    <property type="entry name" value="PHAGOSOME ASSEMBLY FACTOR 1"/>
    <property type="match status" value="1"/>
</dbReference>
<evidence type="ECO:0000256" key="1">
    <source>
        <dbReference type="SAM" id="Phobius"/>
    </source>
</evidence>
<protein>
    <recommendedName>
        <fullName evidence="2">BROMI C-terminal Rab TBC-like domain-containing protein</fullName>
    </recommendedName>
</protein>
<dbReference type="EMBL" id="KQ971338">
    <property type="protein sequence ID" value="EFA02572.2"/>
    <property type="molecule type" value="Genomic_DNA"/>
</dbReference>
<dbReference type="GO" id="GO:0005802">
    <property type="term" value="C:trans-Golgi network"/>
    <property type="evidence" value="ECO:0000318"/>
    <property type="project" value="GO_Central"/>
</dbReference>
<dbReference type="KEGG" id="tca:103312777"/>
<reference evidence="3 4" key="1">
    <citation type="journal article" date="2008" name="Nature">
        <title>The genome of the model beetle and pest Tribolium castaneum.</title>
        <authorList>
            <consortium name="Tribolium Genome Sequencing Consortium"/>
            <person name="Richards S."/>
            <person name="Gibbs R.A."/>
            <person name="Weinstock G.M."/>
            <person name="Brown S.J."/>
            <person name="Denell R."/>
            <person name="Beeman R.W."/>
            <person name="Gibbs R."/>
            <person name="Beeman R.W."/>
            <person name="Brown S.J."/>
            <person name="Bucher G."/>
            <person name="Friedrich M."/>
            <person name="Grimmelikhuijzen C.J."/>
            <person name="Klingler M."/>
            <person name="Lorenzen M."/>
            <person name="Richards S."/>
            <person name="Roth S."/>
            <person name="Schroder R."/>
            <person name="Tautz D."/>
            <person name="Zdobnov E.M."/>
            <person name="Muzny D."/>
            <person name="Gibbs R.A."/>
            <person name="Weinstock G.M."/>
            <person name="Attaway T."/>
            <person name="Bell S."/>
            <person name="Buhay C.J."/>
            <person name="Chandrabose M.N."/>
            <person name="Chavez D."/>
            <person name="Clerk-Blankenburg K.P."/>
            <person name="Cree A."/>
            <person name="Dao M."/>
            <person name="Davis C."/>
            <person name="Chacko J."/>
            <person name="Dinh H."/>
            <person name="Dugan-Rocha S."/>
            <person name="Fowler G."/>
            <person name="Garner T.T."/>
            <person name="Garnes J."/>
            <person name="Gnirke A."/>
            <person name="Hawes A."/>
            <person name="Hernandez J."/>
            <person name="Hines S."/>
            <person name="Holder M."/>
            <person name="Hume J."/>
            <person name="Jhangiani S.N."/>
            <person name="Joshi V."/>
            <person name="Khan Z.M."/>
            <person name="Jackson L."/>
            <person name="Kovar C."/>
            <person name="Kowis A."/>
            <person name="Lee S."/>
            <person name="Lewis L.R."/>
            <person name="Margolis J."/>
            <person name="Morgan M."/>
            <person name="Nazareth L.V."/>
            <person name="Nguyen N."/>
            <person name="Okwuonu G."/>
            <person name="Parker D."/>
            <person name="Richards S."/>
            <person name="Ruiz S.J."/>
            <person name="Santibanez J."/>
            <person name="Savard J."/>
            <person name="Scherer S.E."/>
            <person name="Schneider B."/>
            <person name="Sodergren E."/>
            <person name="Tautz D."/>
            <person name="Vattahil S."/>
            <person name="Villasana D."/>
            <person name="White C.S."/>
            <person name="Wright R."/>
            <person name="Park Y."/>
            <person name="Beeman R.W."/>
            <person name="Lord J."/>
            <person name="Oppert B."/>
            <person name="Lorenzen M."/>
            <person name="Brown S."/>
            <person name="Wang L."/>
            <person name="Savard J."/>
            <person name="Tautz D."/>
            <person name="Richards S."/>
            <person name="Weinstock G."/>
            <person name="Gibbs R.A."/>
            <person name="Liu Y."/>
            <person name="Worley K."/>
            <person name="Weinstock G."/>
            <person name="Elsik C.G."/>
            <person name="Reese J.T."/>
            <person name="Elhaik E."/>
            <person name="Landan G."/>
            <person name="Graur D."/>
            <person name="Arensburger P."/>
            <person name="Atkinson P."/>
            <person name="Beeman R.W."/>
            <person name="Beidler J."/>
            <person name="Brown S.J."/>
            <person name="Demuth J.P."/>
            <person name="Drury D.W."/>
            <person name="Du Y.Z."/>
            <person name="Fujiwara H."/>
            <person name="Lorenzen M."/>
            <person name="Maselli V."/>
            <person name="Osanai M."/>
            <person name="Park Y."/>
            <person name="Robertson H.M."/>
            <person name="Tu Z."/>
            <person name="Wang J.J."/>
            <person name="Wang S."/>
            <person name="Richards S."/>
            <person name="Song H."/>
            <person name="Zhang L."/>
            <person name="Sodergren E."/>
            <person name="Werner D."/>
            <person name="Stanke M."/>
            <person name="Morgenstern B."/>
            <person name="Solovyev V."/>
            <person name="Kosarev P."/>
            <person name="Brown G."/>
            <person name="Chen H.C."/>
            <person name="Ermolaeva O."/>
            <person name="Hlavina W."/>
            <person name="Kapustin Y."/>
            <person name="Kiryutin B."/>
            <person name="Kitts P."/>
            <person name="Maglott D."/>
            <person name="Pruitt K."/>
            <person name="Sapojnikov V."/>
            <person name="Souvorov A."/>
            <person name="Mackey A.J."/>
            <person name="Waterhouse R.M."/>
            <person name="Wyder S."/>
            <person name="Zdobnov E.M."/>
            <person name="Zdobnov E.M."/>
            <person name="Wyder S."/>
            <person name="Kriventseva E.V."/>
            <person name="Kadowaki T."/>
            <person name="Bork P."/>
            <person name="Aranda M."/>
            <person name="Bao R."/>
            <person name="Beermann A."/>
            <person name="Berns N."/>
            <person name="Bolognesi R."/>
            <person name="Bonneton F."/>
            <person name="Bopp D."/>
            <person name="Brown S.J."/>
            <person name="Bucher G."/>
            <person name="Butts T."/>
            <person name="Chaumot A."/>
            <person name="Denell R.E."/>
            <person name="Ferrier D.E."/>
            <person name="Friedrich M."/>
            <person name="Gordon C.M."/>
            <person name="Jindra M."/>
            <person name="Klingler M."/>
            <person name="Lan Q."/>
            <person name="Lattorff H.M."/>
            <person name="Laudet V."/>
            <person name="von Levetsow C."/>
            <person name="Liu Z."/>
            <person name="Lutz R."/>
            <person name="Lynch J.A."/>
            <person name="da Fonseca R.N."/>
            <person name="Posnien N."/>
            <person name="Reuter R."/>
            <person name="Roth S."/>
            <person name="Savard J."/>
            <person name="Schinko J.B."/>
            <person name="Schmitt C."/>
            <person name="Schoppmeier M."/>
            <person name="Schroder R."/>
            <person name="Shippy T.D."/>
            <person name="Simonnet F."/>
            <person name="Marques-Souza H."/>
            <person name="Tautz D."/>
            <person name="Tomoyasu Y."/>
            <person name="Trauner J."/>
            <person name="Van der Zee M."/>
            <person name="Vervoort M."/>
            <person name="Wittkopp N."/>
            <person name="Wimmer E.A."/>
            <person name="Yang X."/>
            <person name="Jones A.K."/>
            <person name="Sattelle D.B."/>
            <person name="Ebert P.R."/>
            <person name="Nelson D."/>
            <person name="Scott J.G."/>
            <person name="Beeman R.W."/>
            <person name="Muthukrishnan S."/>
            <person name="Kramer K.J."/>
            <person name="Arakane Y."/>
            <person name="Beeman R.W."/>
            <person name="Zhu Q."/>
            <person name="Hogenkamp D."/>
            <person name="Dixit R."/>
            <person name="Oppert B."/>
            <person name="Jiang H."/>
            <person name="Zou Z."/>
            <person name="Marshall J."/>
            <person name="Elpidina E."/>
            <person name="Vinokurov K."/>
            <person name="Oppert C."/>
            <person name="Zou Z."/>
            <person name="Evans J."/>
            <person name="Lu Z."/>
            <person name="Zhao P."/>
            <person name="Sumathipala N."/>
            <person name="Altincicek B."/>
            <person name="Vilcinskas A."/>
            <person name="Williams M."/>
            <person name="Hultmark D."/>
            <person name="Hetru C."/>
            <person name="Jiang H."/>
            <person name="Grimmelikhuijzen C.J."/>
            <person name="Hauser F."/>
            <person name="Cazzamali G."/>
            <person name="Williamson M."/>
            <person name="Park Y."/>
            <person name="Li B."/>
            <person name="Tanaka Y."/>
            <person name="Predel R."/>
            <person name="Neupert S."/>
            <person name="Schachtner J."/>
            <person name="Verleyen P."/>
            <person name="Raible F."/>
            <person name="Bork P."/>
            <person name="Friedrich M."/>
            <person name="Walden K.K."/>
            <person name="Robertson H.M."/>
            <person name="Angeli S."/>
            <person name="Foret S."/>
            <person name="Bucher G."/>
            <person name="Schuetz S."/>
            <person name="Maleszka R."/>
            <person name="Wimmer E.A."/>
            <person name="Beeman R.W."/>
            <person name="Lorenzen M."/>
            <person name="Tomoyasu Y."/>
            <person name="Miller S.C."/>
            <person name="Grossmann D."/>
            <person name="Bucher G."/>
        </authorList>
    </citation>
    <scope>NUCLEOTIDE SEQUENCE [LARGE SCALE GENOMIC DNA]</scope>
    <source>
        <strain evidence="3 4">Georgia GA2</strain>
    </source>
</reference>
<name>D2A0W7_TRICA</name>
<reference evidence="3 4" key="2">
    <citation type="journal article" date="2010" name="Nucleic Acids Res.">
        <title>BeetleBase in 2010: revisions to provide comprehensive genomic information for Tribolium castaneum.</title>
        <authorList>
            <person name="Kim H.S."/>
            <person name="Murphy T."/>
            <person name="Xia J."/>
            <person name="Caragea D."/>
            <person name="Park Y."/>
            <person name="Beeman R.W."/>
            <person name="Lorenzen M.D."/>
            <person name="Butcher S."/>
            <person name="Manak J.R."/>
            <person name="Brown S.J."/>
        </authorList>
    </citation>
    <scope>GENOME REANNOTATION</scope>
    <source>
        <strain evidence="3 4">Georgia GA2</strain>
    </source>
</reference>
<accession>D2A0W7</accession>
<evidence type="ECO:0000313" key="3">
    <source>
        <dbReference type="EMBL" id="EFA02572.2"/>
    </source>
</evidence>
<dbReference type="PANTHER" id="PTHR13465">
    <property type="entry name" value="UPF0183 PROTEIN"/>
    <property type="match status" value="1"/>
</dbReference>
<keyword evidence="1" id="KW-1133">Transmembrane helix</keyword>
<organism evidence="3 4">
    <name type="scientific">Tribolium castaneum</name>
    <name type="common">Red flour beetle</name>
    <dbReference type="NCBI Taxonomy" id="7070"/>
    <lineage>
        <taxon>Eukaryota</taxon>
        <taxon>Metazoa</taxon>
        <taxon>Ecdysozoa</taxon>
        <taxon>Arthropoda</taxon>
        <taxon>Hexapoda</taxon>
        <taxon>Insecta</taxon>
        <taxon>Pterygota</taxon>
        <taxon>Neoptera</taxon>
        <taxon>Endopterygota</taxon>
        <taxon>Coleoptera</taxon>
        <taxon>Polyphaga</taxon>
        <taxon>Cucujiformia</taxon>
        <taxon>Tenebrionidae</taxon>
        <taxon>Tenebrionidae incertae sedis</taxon>
        <taxon>Tribolium</taxon>
    </lineage>
</organism>
<dbReference type="HOGENOM" id="CLU_321425_0_0_1"/>
<evidence type="ECO:0000313" key="4">
    <source>
        <dbReference type="Proteomes" id="UP000007266"/>
    </source>
</evidence>
<sequence>MDKNRDNLLHRIIIEKVNNTIDAPLAKLINESESHDVAEIIKKLDLQSIEDDILKSAKRHHNVESWRVDLTQNDYSAIIEGLNSNSTSTKLSVLDKLLNIDIDTKQIFWEELSQSLRKCFVSATYDIFLRTLKIHHRLSNTSSDGYLNLLRGTFLLLNSRYFTDFNKVRILQSLKVVLDTQKAVMKFLLHANHTTIDEITTAFISVLTYKTVFDWFGALDPQSNWIRVFCYGADIRNIFFNNLKEKKLNFIKNVMATFLQKINSSEEDWGVHYGHFLLYFWRYNNNNTTFVTDTDEGFKAIINKLSQGKRTELTDLFIDLFTHNPSILTPQLLDALVAPLNNTNRNNIRNLVETNKFVFAIINNVTKSGNHRVLFGVSGTLRKARARQVVRNVTNVPQKITDLAVLLLKTNVNTNELNQDLGSLEILLHCCLCLYENHPLALLHGNPAKLLQSMNEFYQTNRKTHNTFLPLFNFFCANFGRTIRIFDWNSEIYTDLFANVPVENLKSVITRLGSDKLGFEFLNKRHRQIVQPYLEEILISDETVNSNSSTKFVLFLFVVKLNARSAVALLADDDGDTVVESEDKSVTLSELIEKSLSESVEPNEEYLGLLTMKVFITNLDLLLYLQTNYQMQKKLEEAARCSDIIDAQSCLRDNILVSLSHVGFVNKSGDTPPVYEILEQGKSGENEFRVFLDEDTTGNFSWLSQARKAFKNSLHLFDPSILEILLEKIPKTYVYRKIELQWPPSDSVYYQLHPEDFSGVSLIIDYGLKTGLLKPPNEYSENLIFLIKQSRAFIGYQPENFTNFDWFVGFIFLTCSGDLHKCKSILINFTNTQVTSLIWATFGKEFDYLLQESFHQHFAVVLEENCSGYQALKVLGICPEILLQSWLNQCFFNFLRFEEICNFLAFSVLYPIECLMYYFVAIFRHLDDRICTITHSPELQEILEMCDMSEFRLSDHMPLIEKLTKCYRNTHKL</sequence>
<dbReference type="OrthoDB" id="1668230at2759"/>
<proteinExistence type="predicted"/>
<dbReference type="GO" id="GO:0043001">
    <property type="term" value="P:Golgi to plasma membrane protein transport"/>
    <property type="evidence" value="ECO:0000318"/>
    <property type="project" value="GO_Central"/>
</dbReference>
<dbReference type="InterPro" id="IPR055392">
    <property type="entry name" value="BROMI_C"/>
</dbReference>
<keyword evidence="1" id="KW-0812">Transmembrane</keyword>
<dbReference type="InParanoid" id="D2A0W7"/>
<dbReference type="InterPro" id="IPR039156">
    <property type="entry name" value="PHAF1/BROMI"/>
</dbReference>
<dbReference type="STRING" id="7070.D2A0W7"/>
<feature type="domain" description="BROMI C-terminal Rab TBC-like" evidence="2">
    <location>
        <begin position="726"/>
        <end position="970"/>
    </location>
</feature>
<feature type="transmembrane region" description="Helical" evidence="1">
    <location>
        <begin position="903"/>
        <end position="923"/>
    </location>
</feature>
<gene>
    <name evidence="3" type="primary">AUGUSTUS-3.0.2_08283</name>
    <name evidence="3" type="ORF">TcasGA2_TC008283</name>
</gene>
<keyword evidence="1" id="KW-0472">Membrane</keyword>
<dbReference type="AlphaFoldDB" id="D2A0W7"/>
<dbReference type="Proteomes" id="UP000007266">
    <property type="component" value="Linkage group 4"/>
</dbReference>
<evidence type="ECO:0000259" key="2">
    <source>
        <dbReference type="Pfam" id="PF23440"/>
    </source>
</evidence>